<sequence length="198" mass="22151">MDEGNKRMYAGFWKRLAAYLLDFIISYFLVLGVRLLGMAIRSIFGWWPASDSEISPSDINPVNVLLSLGLSFLWFSVIKWLYYAIMESSKLQGTLGKMALGIAVVDGQNGRVSFWRASGRFWAQFLSILTVTVGYMMAGFTEKKQALHDKIARTYVVNKKALEYGQGLTGQGNPAAHTHANAAALLEAFEEVRQARNR</sequence>
<evidence type="ECO:0000256" key="4">
    <source>
        <dbReference type="ARBA" id="ARBA00022989"/>
    </source>
</evidence>
<protein>
    <submittedName>
        <fullName evidence="8">RDD family protein</fullName>
    </submittedName>
</protein>
<comment type="caution">
    <text evidence="8">The sequence shown here is derived from an EMBL/GenBank/DDBJ whole genome shotgun (WGS) entry which is preliminary data.</text>
</comment>
<evidence type="ECO:0000256" key="6">
    <source>
        <dbReference type="SAM" id="Phobius"/>
    </source>
</evidence>
<dbReference type="EMBL" id="JMQA01000018">
    <property type="protein sequence ID" value="KFN10507.1"/>
    <property type="molecule type" value="Genomic_DNA"/>
</dbReference>
<dbReference type="Pfam" id="PF06271">
    <property type="entry name" value="RDD"/>
    <property type="match status" value="1"/>
</dbReference>
<evidence type="ECO:0000313" key="8">
    <source>
        <dbReference type="EMBL" id="KFN10507.1"/>
    </source>
</evidence>
<dbReference type="HOGENOM" id="CLU_053152_3_1_9"/>
<dbReference type="PATRIC" id="fig|44252.3.peg.1291"/>
<accession>A0A090ZIP7</accession>
<proteinExistence type="predicted"/>
<dbReference type="AlphaFoldDB" id="A0A090ZIP7"/>
<evidence type="ECO:0000256" key="1">
    <source>
        <dbReference type="ARBA" id="ARBA00004651"/>
    </source>
</evidence>
<feature type="transmembrane region" description="Helical" evidence="6">
    <location>
        <begin position="20"/>
        <end position="44"/>
    </location>
</feature>
<dbReference type="STRING" id="44252.DJ90_829"/>
<organism evidence="8 9">
    <name type="scientific">Paenibacillus macerans</name>
    <name type="common">Bacillus macerans</name>
    <dbReference type="NCBI Taxonomy" id="44252"/>
    <lineage>
        <taxon>Bacteria</taxon>
        <taxon>Bacillati</taxon>
        <taxon>Bacillota</taxon>
        <taxon>Bacilli</taxon>
        <taxon>Bacillales</taxon>
        <taxon>Paenibacillaceae</taxon>
        <taxon>Paenibacillus</taxon>
    </lineage>
</organism>
<dbReference type="InterPro" id="IPR010432">
    <property type="entry name" value="RDD"/>
</dbReference>
<dbReference type="Proteomes" id="UP000029278">
    <property type="component" value="Unassembled WGS sequence"/>
</dbReference>
<evidence type="ECO:0000256" key="3">
    <source>
        <dbReference type="ARBA" id="ARBA00022692"/>
    </source>
</evidence>
<dbReference type="GO" id="GO:0005886">
    <property type="term" value="C:plasma membrane"/>
    <property type="evidence" value="ECO:0007669"/>
    <property type="project" value="UniProtKB-SubCell"/>
</dbReference>
<evidence type="ECO:0000259" key="7">
    <source>
        <dbReference type="Pfam" id="PF06271"/>
    </source>
</evidence>
<evidence type="ECO:0000313" key="9">
    <source>
        <dbReference type="Proteomes" id="UP000029278"/>
    </source>
</evidence>
<dbReference type="PANTHER" id="PTHR36115">
    <property type="entry name" value="PROLINE-RICH ANTIGEN HOMOLOG-RELATED"/>
    <property type="match status" value="1"/>
</dbReference>
<keyword evidence="9" id="KW-1185">Reference proteome</keyword>
<name>A0A090ZIP7_PAEMA</name>
<dbReference type="InterPro" id="IPR051791">
    <property type="entry name" value="Pra-immunoreactive"/>
</dbReference>
<keyword evidence="3 6" id="KW-0812">Transmembrane</keyword>
<evidence type="ECO:0000256" key="5">
    <source>
        <dbReference type="ARBA" id="ARBA00023136"/>
    </source>
</evidence>
<keyword evidence="4 6" id="KW-1133">Transmembrane helix</keyword>
<feature type="domain" description="RDD" evidence="7">
    <location>
        <begin position="9"/>
        <end position="152"/>
    </location>
</feature>
<comment type="subcellular location">
    <subcellularLocation>
        <location evidence="1">Cell membrane</location>
        <topology evidence="1">Multi-pass membrane protein</topology>
    </subcellularLocation>
</comment>
<gene>
    <name evidence="8" type="ORF">DJ90_829</name>
</gene>
<keyword evidence="5 6" id="KW-0472">Membrane</keyword>
<keyword evidence="2" id="KW-1003">Cell membrane</keyword>
<evidence type="ECO:0000256" key="2">
    <source>
        <dbReference type="ARBA" id="ARBA00022475"/>
    </source>
</evidence>
<dbReference type="PANTHER" id="PTHR36115:SF6">
    <property type="entry name" value="PROLINE-RICH ANTIGEN HOMOLOG"/>
    <property type="match status" value="1"/>
</dbReference>
<feature type="transmembrane region" description="Helical" evidence="6">
    <location>
        <begin position="121"/>
        <end position="140"/>
    </location>
</feature>
<reference evidence="8 9" key="1">
    <citation type="submission" date="2014-04" db="EMBL/GenBank/DDBJ databases">
        <authorList>
            <person name="Bishop-Lilly K.A."/>
            <person name="Broomall S.M."/>
            <person name="Chain P.S."/>
            <person name="Chertkov O."/>
            <person name="Coyne S.R."/>
            <person name="Daligault H.E."/>
            <person name="Davenport K.W."/>
            <person name="Erkkila T."/>
            <person name="Frey K.G."/>
            <person name="Gibbons H.S."/>
            <person name="Gu W."/>
            <person name="Jaissle J."/>
            <person name="Johnson S.L."/>
            <person name="Koroleva G.I."/>
            <person name="Ladner J.T."/>
            <person name="Lo C.-C."/>
            <person name="Minogue T.D."/>
            <person name="Munk C."/>
            <person name="Palacios G.F."/>
            <person name="Redden C.L."/>
            <person name="Rosenzweig C.N."/>
            <person name="Scholz M.B."/>
            <person name="Teshima H."/>
            <person name="Xu Y."/>
        </authorList>
    </citation>
    <scope>NUCLEOTIDE SEQUENCE [LARGE SCALE GENOMIC DNA]</scope>
    <source>
        <strain evidence="8 9">8244</strain>
    </source>
</reference>
<feature type="transmembrane region" description="Helical" evidence="6">
    <location>
        <begin position="64"/>
        <end position="82"/>
    </location>
</feature>